<evidence type="ECO:0000313" key="3">
    <source>
        <dbReference type="Proteomes" id="UP000177309"/>
    </source>
</evidence>
<gene>
    <name evidence="2" type="ORF">A2462_08705</name>
</gene>
<reference evidence="2 3" key="1">
    <citation type="journal article" date="2016" name="Nat. Commun.">
        <title>Thousands of microbial genomes shed light on interconnected biogeochemical processes in an aquifer system.</title>
        <authorList>
            <person name="Anantharaman K."/>
            <person name="Brown C.T."/>
            <person name="Hug L.A."/>
            <person name="Sharon I."/>
            <person name="Castelle C.J."/>
            <person name="Probst A.J."/>
            <person name="Thomas B.C."/>
            <person name="Singh A."/>
            <person name="Wilkins M.J."/>
            <person name="Karaoz U."/>
            <person name="Brodie E.L."/>
            <person name="Williams K.H."/>
            <person name="Hubbard S.S."/>
            <person name="Banfield J.F."/>
        </authorList>
    </citation>
    <scope>NUCLEOTIDE SEQUENCE [LARGE SCALE GENOMIC DNA]</scope>
</reference>
<accession>A0A1F4TKK6</accession>
<dbReference type="Proteomes" id="UP000177309">
    <property type="component" value="Unassembled WGS sequence"/>
</dbReference>
<name>A0A1F4TKK6_UNCSA</name>
<sequence length="140" mass="16031">MINAVDLTLGVLMVLYLIKNIGGPIRTIINIVVIFLFLFFFGIMTEVILLFPVSQSVRDGYRDSYIAKVSVVLIKWIYPLVENNAPNIDKFMKERVISKPPSQTEEEIMKQLPDKNLPEVKLHDLMIKLKSTELPKLGEK</sequence>
<proteinExistence type="predicted"/>
<dbReference type="AlphaFoldDB" id="A0A1F4TKK6"/>
<comment type="caution">
    <text evidence="2">The sequence shown here is derived from an EMBL/GenBank/DDBJ whole genome shotgun (WGS) entry which is preliminary data.</text>
</comment>
<protein>
    <submittedName>
        <fullName evidence="2">Uncharacterized protein</fullName>
    </submittedName>
</protein>
<evidence type="ECO:0000313" key="2">
    <source>
        <dbReference type="EMBL" id="OGC33109.1"/>
    </source>
</evidence>
<dbReference type="EMBL" id="MEUI01000040">
    <property type="protein sequence ID" value="OGC33109.1"/>
    <property type="molecule type" value="Genomic_DNA"/>
</dbReference>
<organism evidence="2 3">
    <name type="scientific">candidate division WOR-1 bacterium RIFOXYC2_FULL_41_25</name>
    <dbReference type="NCBI Taxonomy" id="1802586"/>
    <lineage>
        <taxon>Bacteria</taxon>
        <taxon>Bacillati</taxon>
        <taxon>Saganbacteria</taxon>
    </lineage>
</organism>
<keyword evidence="1" id="KW-0812">Transmembrane</keyword>
<keyword evidence="1" id="KW-0472">Membrane</keyword>
<feature type="transmembrane region" description="Helical" evidence="1">
    <location>
        <begin position="31"/>
        <end position="53"/>
    </location>
</feature>
<evidence type="ECO:0000256" key="1">
    <source>
        <dbReference type="SAM" id="Phobius"/>
    </source>
</evidence>
<keyword evidence="1" id="KW-1133">Transmembrane helix</keyword>
<feature type="transmembrane region" description="Helical" evidence="1">
    <location>
        <begin position="7"/>
        <end position="25"/>
    </location>
</feature>